<dbReference type="Gene3D" id="3.40.50.720">
    <property type="entry name" value="NAD(P)-binding Rossmann-like Domain"/>
    <property type="match status" value="1"/>
</dbReference>
<dbReference type="SUPFAM" id="SSF50129">
    <property type="entry name" value="GroES-like"/>
    <property type="match status" value="1"/>
</dbReference>
<dbReference type="Gene3D" id="3.90.180.10">
    <property type="entry name" value="Medium-chain alcohol dehydrogenases, catalytic domain"/>
    <property type="match status" value="1"/>
</dbReference>
<evidence type="ECO:0000313" key="7">
    <source>
        <dbReference type="EMBL" id="SMC07967.1"/>
    </source>
</evidence>
<evidence type="ECO:0000259" key="6">
    <source>
        <dbReference type="Pfam" id="PF08240"/>
    </source>
</evidence>
<dbReference type="GO" id="GO:0008270">
    <property type="term" value="F:zinc ion binding"/>
    <property type="evidence" value="ECO:0007669"/>
    <property type="project" value="InterPro"/>
</dbReference>
<evidence type="ECO:0000256" key="2">
    <source>
        <dbReference type="ARBA" id="ARBA00022833"/>
    </source>
</evidence>
<dbReference type="InterPro" id="IPR013149">
    <property type="entry name" value="ADH-like_C"/>
</dbReference>
<dbReference type="EMBL" id="FWWY01000002">
    <property type="protein sequence ID" value="SMC07967.1"/>
    <property type="molecule type" value="Genomic_DNA"/>
</dbReference>
<protein>
    <submittedName>
        <fullName evidence="7">Threonine dehydrogenase</fullName>
    </submittedName>
</protein>
<dbReference type="SMR" id="A0A1W1WNT4"/>
<dbReference type="InterPro" id="IPR050129">
    <property type="entry name" value="Zn_alcohol_dh"/>
</dbReference>
<dbReference type="GO" id="GO:0016491">
    <property type="term" value="F:oxidoreductase activity"/>
    <property type="evidence" value="ECO:0007669"/>
    <property type="project" value="UniProtKB-KW"/>
</dbReference>
<evidence type="ECO:0000259" key="5">
    <source>
        <dbReference type="Pfam" id="PF00107"/>
    </source>
</evidence>
<dbReference type="PROSITE" id="PS00059">
    <property type="entry name" value="ADH_ZINC"/>
    <property type="match status" value="1"/>
</dbReference>
<dbReference type="AlphaFoldDB" id="A0A1W1WNT4"/>
<name>A0A1W1WNT4_SULTA</name>
<proteinExistence type="inferred from homology"/>
<evidence type="ECO:0000313" key="8">
    <source>
        <dbReference type="Proteomes" id="UP000192660"/>
    </source>
</evidence>
<dbReference type="SUPFAM" id="SSF51735">
    <property type="entry name" value="NAD(P)-binding Rossmann-fold domains"/>
    <property type="match status" value="1"/>
</dbReference>
<evidence type="ECO:0000256" key="4">
    <source>
        <dbReference type="RuleBase" id="RU361277"/>
    </source>
</evidence>
<keyword evidence="3" id="KW-0560">Oxidoreductase</keyword>
<feature type="domain" description="Alcohol dehydrogenase-like C-terminal" evidence="5">
    <location>
        <begin position="169"/>
        <end position="291"/>
    </location>
</feature>
<dbReference type="InterPro" id="IPR002328">
    <property type="entry name" value="ADH_Zn_CS"/>
</dbReference>
<reference evidence="8" key="1">
    <citation type="submission" date="2017-04" db="EMBL/GenBank/DDBJ databases">
        <authorList>
            <person name="Varghese N."/>
            <person name="Submissions S."/>
        </authorList>
    </citation>
    <scope>NUCLEOTIDE SEQUENCE [LARGE SCALE GENOMIC DNA]</scope>
    <source>
        <strain evidence="8">DSM 9293</strain>
    </source>
</reference>
<feature type="domain" description="Alcohol dehydrogenase-like N-terminal" evidence="6">
    <location>
        <begin position="24"/>
        <end position="132"/>
    </location>
</feature>
<dbReference type="Pfam" id="PF08240">
    <property type="entry name" value="ADH_N"/>
    <property type="match status" value="1"/>
</dbReference>
<comment type="similarity">
    <text evidence="4">Belongs to the zinc-containing alcohol dehydrogenase family.</text>
</comment>
<comment type="cofactor">
    <cofactor evidence="4">
        <name>Zn(2+)</name>
        <dbReference type="ChEBI" id="CHEBI:29105"/>
    </cofactor>
</comment>
<dbReference type="InterPro" id="IPR011032">
    <property type="entry name" value="GroES-like_sf"/>
</dbReference>
<dbReference type="PANTHER" id="PTHR43401:SF2">
    <property type="entry name" value="L-THREONINE 3-DEHYDROGENASE"/>
    <property type="match status" value="1"/>
</dbReference>
<accession>A0A1W1WNT4</accession>
<dbReference type="RefSeq" id="WP_242940728.1">
    <property type="nucleotide sequence ID" value="NZ_FWWY01000002.1"/>
</dbReference>
<dbReference type="InterPro" id="IPR036291">
    <property type="entry name" value="NAD(P)-bd_dom_sf"/>
</dbReference>
<dbReference type="Pfam" id="PF00107">
    <property type="entry name" value="ADH_zinc_N"/>
    <property type="match status" value="1"/>
</dbReference>
<organism evidence="7 8">
    <name type="scientific">Sulfobacillus thermosulfidooxidans (strain DSM 9293 / VKM B-1269 / AT-1)</name>
    <dbReference type="NCBI Taxonomy" id="929705"/>
    <lineage>
        <taxon>Bacteria</taxon>
        <taxon>Bacillati</taxon>
        <taxon>Bacillota</taxon>
        <taxon>Clostridia</taxon>
        <taxon>Eubacteriales</taxon>
        <taxon>Clostridiales Family XVII. Incertae Sedis</taxon>
        <taxon>Sulfobacillus</taxon>
    </lineage>
</organism>
<dbReference type="PANTHER" id="PTHR43401">
    <property type="entry name" value="L-THREONINE 3-DEHYDROGENASE"/>
    <property type="match status" value="1"/>
</dbReference>
<dbReference type="InterPro" id="IPR013154">
    <property type="entry name" value="ADH-like_N"/>
</dbReference>
<gene>
    <name evidence="7" type="ORF">SAMN00768000_3557</name>
</gene>
<keyword evidence="8" id="KW-1185">Reference proteome</keyword>
<keyword evidence="1 4" id="KW-0479">Metal-binding</keyword>
<sequence length="331" mass="35695">MKTLTWTAKETMSILSAPAPVPEPGWIALRVAGVGICGSELSGYLGHNELRKPPLVMGHEFSGVVEEVGHGVTNVKIGDLVTANPLVTCGRCIHCLRGERQRCESRRIIGIDFPGAYAERVLVPSNQCYAVKDAIDGALVEPLACAVRAVGLARIKVGDTAVVIGAGIIGLMTVRLLGLSGAKRIAVVDPNDERLKISQLWGATEMAPNLGALLTDNHPQSFDCVIDAVGLSTTRRDSLNALIRGGRAVWIGLHEALTHLDGNQIVRDELEVRGSFCYTDDEFIRAVSLINSQKFLPVDRQWLDVRSLEEGPAAFKELVNGSPFSKIILTF</sequence>
<dbReference type="Proteomes" id="UP000192660">
    <property type="component" value="Unassembled WGS sequence"/>
</dbReference>
<keyword evidence="2 4" id="KW-0862">Zinc</keyword>
<evidence type="ECO:0000256" key="3">
    <source>
        <dbReference type="ARBA" id="ARBA00023002"/>
    </source>
</evidence>
<evidence type="ECO:0000256" key="1">
    <source>
        <dbReference type="ARBA" id="ARBA00022723"/>
    </source>
</evidence>